<evidence type="ECO:0000313" key="6">
    <source>
        <dbReference type="EMBL" id="SCV67787.1"/>
    </source>
</evidence>
<evidence type="ECO:0000256" key="2">
    <source>
        <dbReference type="ARBA" id="ARBA00022645"/>
    </source>
</evidence>
<proteinExistence type="inferred from homology"/>
<keyword evidence="4" id="KW-0378">Hydrolase</keyword>
<keyword evidence="7" id="KW-1185">Reference proteome</keyword>
<dbReference type="Proteomes" id="UP000198372">
    <property type="component" value="Unassembled WGS sequence"/>
</dbReference>
<dbReference type="Pfam" id="PF00450">
    <property type="entry name" value="Peptidase_S10"/>
    <property type="match status" value="1"/>
</dbReference>
<dbReference type="GO" id="GO:0006508">
    <property type="term" value="P:proteolysis"/>
    <property type="evidence" value="ECO:0007669"/>
    <property type="project" value="UniProtKB-KW"/>
</dbReference>
<dbReference type="EMBL" id="FMSP01000002">
    <property type="protein sequence ID" value="SCV67787.1"/>
    <property type="molecule type" value="Genomic_DNA"/>
</dbReference>
<dbReference type="AlphaFoldDB" id="A0A238F435"/>
<dbReference type="InterPro" id="IPR029058">
    <property type="entry name" value="AB_hydrolase_fold"/>
</dbReference>
<reference evidence="7" key="1">
    <citation type="submission" date="2016-09" db="EMBL/GenBank/DDBJ databases">
        <authorList>
            <person name="Jeantristanb JTB J.-T."/>
            <person name="Ricardo R."/>
        </authorList>
    </citation>
    <scope>NUCLEOTIDE SEQUENCE [LARGE SCALE GENOMIC DNA]</scope>
</reference>
<evidence type="ECO:0000256" key="1">
    <source>
        <dbReference type="ARBA" id="ARBA00009431"/>
    </source>
</evidence>
<accession>A0A238F435</accession>
<gene>
    <name evidence="6" type="ORF">BQ2448_5398</name>
</gene>
<evidence type="ECO:0000313" key="7">
    <source>
        <dbReference type="Proteomes" id="UP000198372"/>
    </source>
</evidence>
<protein>
    <submittedName>
        <fullName evidence="6">BQ2448_5398 protein</fullName>
    </submittedName>
</protein>
<comment type="similarity">
    <text evidence="1">Belongs to the peptidase S10 family.</text>
</comment>
<keyword evidence="2" id="KW-0121">Carboxypeptidase</keyword>
<name>A0A238F435_9BASI</name>
<dbReference type="OrthoDB" id="443318at2759"/>
<organism evidence="6 7">
    <name type="scientific">Microbotryum intermedium</name>
    <dbReference type="NCBI Taxonomy" id="269621"/>
    <lineage>
        <taxon>Eukaryota</taxon>
        <taxon>Fungi</taxon>
        <taxon>Dikarya</taxon>
        <taxon>Basidiomycota</taxon>
        <taxon>Pucciniomycotina</taxon>
        <taxon>Microbotryomycetes</taxon>
        <taxon>Microbotryales</taxon>
        <taxon>Microbotryaceae</taxon>
        <taxon>Microbotryum</taxon>
    </lineage>
</organism>
<evidence type="ECO:0000256" key="3">
    <source>
        <dbReference type="ARBA" id="ARBA00022670"/>
    </source>
</evidence>
<evidence type="ECO:0000256" key="4">
    <source>
        <dbReference type="ARBA" id="ARBA00022801"/>
    </source>
</evidence>
<dbReference type="SUPFAM" id="SSF53474">
    <property type="entry name" value="alpha/beta-Hydrolases"/>
    <property type="match status" value="1"/>
</dbReference>
<dbReference type="GO" id="GO:0004185">
    <property type="term" value="F:serine-type carboxypeptidase activity"/>
    <property type="evidence" value="ECO:0007669"/>
    <property type="project" value="InterPro"/>
</dbReference>
<evidence type="ECO:0000256" key="5">
    <source>
        <dbReference type="ARBA" id="ARBA00023180"/>
    </source>
</evidence>
<keyword evidence="5" id="KW-0325">Glycoprotein</keyword>
<dbReference type="InterPro" id="IPR001563">
    <property type="entry name" value="Peptidase_S10"/>
</dbReference>
<keyword evidence="3" id="KW-0645">Protease</keyword>
<dbReference type="STRING" id="269621.A0A238F435"/>
<sequence length="96" mass="10885">MSLFARSTNWTGNKWWTEALEWEGKEGFNAEELAPWYASQEAKEAGEKQAGEFRQYGNLAFAIVDASGHFVPYDHPVESLAMFNSWIHHGNFSSLA</sequence>
<dbReference type="Gene3D" id="3.40.50.1820">
    <property type="entry name" value="alpha/beta hydrolase"/>
    <property type="match status" value="1"/>
</dbReference>